<name>A0A2J6RU03_HYAVF</name>
<organism evidence="12 13">
    <name type="scientific">Hyaloscypha variabilis (strain UAMH 11265 / GT02V1 / F)</name>
    <name type="common">Meliniomyces variabilis</name>
    <dbReference type="NCBI Taxonomy" id="1149755"/>
    <lineage>
        <taxon>Eukaryota</taxon>
        <taxon>Fungi</taxon>
        <taxon>Dikarya</taxon>
        <taxon>Ascomycota</taxon>
        <taxon>Pezizomycotina</taxon>
        <taxon>Leotiomycetes</taxon>
        <taxon>Helotiales</taxon>
        <taxon>Hyaloscyphaceae</taxon>
        <taxon>Hyaloscypha</taxon>
        <taxon>Hyaloscypha variabilis</taxon>
    </lineage>
</organism>
<evidence type="ECO:0000256" key="7">
    <source>
        <dbReference type="ARBA" id="ARBA00022833"/>
    </source>
</evidence>
<proteinExistence type="predicted"/>
<dbReference type="GO" id="GO:0043161">
    <property type="term" value="P:proteasome-mediated ubiquitin-dependent protein catabolic process"/>
    <property type="evidence" value="ECO:0007669"/>
    <property type="project" value="TreeGrafter"/>
</dbReference>
<dbReference type="CDD" id="cd20335">
    <property type="entry name" value="BRcat_RBR"/>
    <property type="match status" value="1"/>
</dbReference>
<feature type="domain" description="C3H1-type" evidence="10">
    <location>
        <begin position="8"/>
        <end position="35"/>
    </location>
</feature>
<dbReference type="GO" id="GO:0000151">
    <property type="term" value="C:ubiquitin ligase complex"/>
    <property type="evidence" value="ECO:0007669"/>
    <property type="project" value="TreeGrafter"/>
</dbReference>
<keyword evidence="4" id="KW-0677">Repeat</keyword>
<keyword evidence="13" id="KW-1185">Reference proteome</keyword>
<dbReference type="GO" id="GO:0004842">
    <property type="term" value="F:ubiquitin-protein transferase activity"/>
    <property type="evidence" value="ECO:0007669"/>
    <property type="project" value="TreeGrafter"/>
</dbReference>
<evidence type="ECO:0000256" key="5">
    <source>
        <dbReference type="ARBA" id="ARBA00022771"/>
    </source>
</evidence>
<dbReference type="PROSITE" id="PS00028">
    <property type="entry name" value="ZINC_FINGER_C2H2_1"/>
    <property type="match status" value="1"/>
</dbReference>
<comment type="pathway">
    <text evidence="1">Protein modification; protein ubiquitination.</text>
</comment>
<dbReference type="InterPro" id="IPR000571">
    <property type="entry name" value="Znf_CCCH"/>
</dbReference>
<feature type="domain" description="RING-type" evidence="9">
    <location>
        <begin position="496"/>
        <end position="548"/>
    </location>
</feature>
<keyword evidence="2" id="KW-0808">Transferase</keyword>
<dbReference type="GO" id="GO:0008270">
    <property type="term" value="F:zinc ion binding"/>
    <property type="evidence" value="ECO:0007669"/>
    <property type="project" value="UniProtKB-KW"/>
</dbReference>
<evidence type="ECO:0000256" key="6">
    <source>
        <dbReference type="ARBA" id="ARBA00022786"/>
    </source>
</evidence>
<dbReference type="GO" id="GO:0097039">
    <property type="term" value="P:protein linear polyubiquitination"/>
    <property type="evidence" value="ECO:0007669"/>
    <property type="project" value="TreeGrafter"/>
</dbReference>
<evidence type="ECO:0000259" key="11">
    <source>
        <dbReference type="PROSITE" id="PS51873"/>
    </source>
</evidence>
<dbReference type="SMART" id="SM00647">
    <property type="entry name" value="IBR"/>
    <property type="match status" value="2"/>
</dbReference>
<dbReference type="PROSITE" id="PS51873">
    <property type="entry name" value="TRIAD"/>
    <property type="match status" value="1"/>
</dbReference>
<accession>A0A2J6RU03</accession>
<dbReference type="CDD" id="cd22585">
    <property type="entry name" value="Rcat_RBR_DEAH12-like"/>
    <property type="match status" value="1"/>
</dbReference>
<dbReference type="PROSITE" id="PS50103">
    <property type="entry name" value="ZF_C3H1"/>
    <property type="match status" value="1"/>
</dbReference>
<dbReference type="InterPro" id="IPR051628">
    <property type="entry name" value="LUBAC_E3_Ligases"/>
</dbReference>
<dbReference type="PANTHER" id="PTHR22770">
    <property type="entry name" value="UBIQUITIN CONJUGATING ENZYME 7 INTERACTING PROTEIN-RELATED"/>
    <property type="match status" value="1"/>
</dbReference>
<dbReference type="InterPro" id="IPR001841">
    <property type="entry name" value="Znf_RING"/>
</dbReference>
<dbReference type="Proteomes" id="UP000235786">
    <property type="component" value="Unassembled WGS sequence"/>
</dbReference>
<dbReference type="InterPro" id="IPR013087">
    <property type="entry name" value="Znf_C2H2_type"/>
</dbReference>
<dbReference type="PROSITE" id="PS50089">
    <property type="entry name" value="ZF_RING_2"/>
    <property type="match status" value="1"/>
</dbReference>
<dbReference type="EMBL" id="KZ613943">
    <property type="protein sequence ID" value="PMD41987.1"/>
    <property type="molecule type" value="Genomic_DNA"/>
</dbReference>
<keyword evidence="6" id="KW-0833">Ubl conjugation pathway</keyword>
<dbReference type="STRING" id="1149755.A0A2J6RU03"/>
<dbReference type="AlphaFoldDB" id="A0A2J6RU03"/>
<evidence type="ECO:0000256" key="2">
    <source>
        <dbReference type="ARBA" id="ARBA00022679"/>
    </source>
</evidence>
<dbReference type="GO" id="GO:0043130">
    <property type="term" value="F:ubiquitin binding"/>
    <property type="evidence" value="ECO:0007669"/>
    <property type="project" value="TreeGrafter"/>
</dbReference>
<sequence>MDPSAKAFVPRASCLFYAQGICRYGVFCRNLHVDSPSKPPEPGITPEEEEVLEAKFKKSQKQERDDSTTCVRDIYGSVVTFGAGAAVTEINLPTTFEYGKWVQTNVVLCTWFRPAKMAFLTFADPGARNEAAELLLKTATPSGRILSCKIRQPRLNDSPNRFSLEVRNLDLDCGEEWLEDVLASNCLLRVKLKEPISDALPDEARGVVEGLLQSIGPINNCVFSDDSKRMKLRLTASFDHETSASKAIKELNGTDHEDIGRLNVQRIISVKFNVPTKIASALFCDFQKLQKQSRVEYRVQLNLPPSINTNKPSQSLRIASTGEDSPKMVAKVKVELEKLLQGTVINGADAPLWHSLFGVSDGLKYLTSVSHANQLYIHVDVRKSLLLFYGGTPLRREDARRALLSKVTDLNEDRQKWVLAPEDFNTALTGGGFARLQEVYNNKVRFDVTSIPKAIVLQGTRKDLQIAKSIFHAEEFWYESDDANPPTLPAGSPDDCCLCMTDPDSEDIVKTPCNHIYCRTCFLHQVGSVSENEIPLRCHAHGEEGRCPHVFSLQELRTLLEFATFEALLEASFKIYIRTHPTEFQYCPTPDCQSIYSVRSDAVPVTAATQPVEPIDPETSTFFCIACLSTICTKCKTVSHEGMTCAEYQDSLNLEANHDFMRENGIKECPRCATPIEKDGGCNHMTCAGCHAHICWNCLASFEEPGACYEHLTEVHGGNGLHEQEFDLDDPFRLNLPNGTCNTWPI</sequence>
<dbReference type="Gene3D" id="1.20.120.1750">
    <property type="match status" value="1"/>
</dbReference>
<evidence type="ECO:0000256" key="4">
    <source>
        <dbReference type="ARBA" id="ARBA00022737"/>
    </source>
</evidence>
<dbReference type="SUPFAM" id="SSF57850">
    <property type="entry name" value="RING/U-box"/>
    <property type="match status" value="2"/>
</dbReference>
<protein>
    <submittedName>
        <fullName evidence="12">Uncharacterized protein</fullName>
    </submittedName>
</protein>
<dbReference type="OrthoDB" id="10009520at2759"/>
<feature type="zinc finger region" description="C3H1-type" evidence="8">
    <location>
        <begin position="8"/>
        <end position="35"/>
    </location>
</feature>
<dbReference type="InterPro" id="IPR002867">
    <property type="entry name" value="IBR_dom"/>
</dbReference>
<evidence type="ECO:0000256" key="1">
    <source>
        <dbReference type="ARBA" id="ARBA00004906"/>
    </source>
</evidence>
<keyword evidence="3 8" id="KW-0479">Metal-binding</keyword>
<gene>
    <name evidence="12" type="ORF">L207DRAFT_580664</name>
</gene>
<evidence type="ECO:0000313" key="12">
    <source>
        <dbReference type="EMBL" id="PMD41987.1"/>
    </source>
</evidence>
<dbReference type="Pfam" id="PF01485">
    <property type="entry name" value="IBR"/>
    <property type="match status" value="1"/>
</dbReference>
<feature type="domain" description="RING-type" evidence="11">
    <location>
        <begin position="492"/>
        <end position="728"/>
    </location>
</feature>
<keyword evidence="5 8" id="KW-0863">Zinc-finger</keyword>
<dbReference type="PANTHER" id="PTHR22770:SF13">
    <property type="entry name" value="RING-TYPE DOMAIN-CONTAINING PROTEIN"/>
    <property type="match status" value="1"/>
</dbReference>
<evidence type="ECO:0000256" key="3">
    <source>
        <dbReference type="ARBA" id="ARBA00022723"/>
    </source>
</evidence>
<evidence type="ECO:0000256" key="8">
    <source>
        <dbReference type="PROSITE-ProRule" id="PRU00723"/>
    </source>
</evidence>
<evidence type="ECO:0000259" key="10">
    <source>
        <dbReference type="PROSITE" id="PS50103"/>
    </source>
</evidence>
<evidence type="ECO:0000259" key="9">
    <source>
        <dbReference type="PROSITE" id="PS50089"/>
    </source>
</evidence>
<keyword evidence="7 8" id="KW-0862">Zinc</keyword>
<evidence type="ECO:0000313" key="13">
    <source>
        <dbReference type="Proteomes" id="UP000235786"/>
    </source>
</evidence>
<reference evidence="12 13" key="1">
    <citation type="submission" date="2016-04" db="EMBL/GenBank/DDBJ databases">
        <title>A degradative enzymes factory behind the ericoid mycorrhizal symbiosis.</title>
        <authorList>
            <consortium name="DOE Joint Genome Institute"/>
            <person name="Martino E."/>
            <person name="Morin E."/>
            <person name="Grelet G."/>
            <person name="Kuo A."/>
            <person name="Kohler A."/>
            <person name="Daghino S."/>
            <person name="Barry K."/>
            <person name="Choi C."/>
            <person name="Cichocki N."/>
            <person name="Clum A."/>
            <person name="Copeland A."/>
            <person name="Hainaut M."/>
            <person name="Haridas S."/>
            <person name="Labutti K."/>
            <person name="Lindquist E."/>
            <person name="Lipzen A."/>
            <person name="Khouja H.-R."/>
            <person name="Murat C."/>
            <person name="Ohm R."/>
            <person name="Olson A."/>
            <person name="Spatafora J."/>
            <person name="Veneault-Fourrey C."/>
            <person name="Henrissat B."/>
            <person name="Grigoriev I."/>
            <person name="Martin F."/>
            <person name="Perotto S."/>
        </authorList>
    </citation>
    <scope>NUCLEOTIDE SEQUENCE [LARGE SCALE GENOMIC DNA]</scope>
    <source>
        <strain evidence="12 13">F</strain>
    </source>
</reference>
<dbReference type="InterPro" id="IPR044066">
    <property type="entry name" value="TRIAD_supradom"/>
</dbReference>
<dbReference type="Pfam" id="PF22191">
    <property type="entry name" value="IBR_1"/>
    <property type="match status" value="1"/>
</dbReference>